<dbReference type="InterPro" id="IPR008979">
    <property type="entry name" value="Galactose-bd-like_sf"/>
</dbReference>
<protein>
    <submittedName>
        <fullName evidence="10">Beta-galactosidase</fullName>
    </submittedName>
</protein>
<dbReference type="SUPFAM" id="SSF49303">
    <property type="entry name" value="beta-Galactosidase/glucuronidase domain"/>
    <property type="match status" value="1"/>
</dbReference>
<dbReference type="InterPro" id="IPR040605">
    <property type="entry name" value="Glyco_hydro2_dom5"/>
</dbReference>
<dbReference type="InterPro" id="IPR051913">
    <property type="entry name" value="GH2_Domain-Containing"/>
</dbReference>
<dbReference type="InterPro" id="IPR006102">
    <property type="entry name" value="Ig-like_GH2"/>
</dbReference>
<gene>
    <name evidence="10" type="ORF">B6A10_09690</name>
</gene>
<comment type="caution">
    <text evidence="10">The sequence shown here is derived from an EMBL/GenBank/DDBJ whole genome shotgun (WGS) entry which is preliminary data.</text>
</comment>
<dbReference type="PROSITE" id="PS00608">
    <property type="entry name" value="GLYCOSYL_HYDROL_F2_2"/>
    <property type="match status" value="1"/>
</dbReference>
<evidence type="ECO:0000313" key="11">
    <source>
        <dbReference type="Proteomes" id="UP000661715"/>
    </source>
</evidence>
<sequence>MKDIQFVAYLFLLSFLTVNCISAQTNKKSDIERKQNFDGDWKFALGDSAANSSVNFDDTKWRKLDLPHDWSIEGKSEKNNPSGGDGGFYPMGTAWYRKTFSVPVQWKDQKIAIYFEGVYMNAEVFVNGKSVGIQPYGYTSFEYDLTSYLKFGQKNTIAVKVDNSQQKNSRWYSGSGIYRHVWLKIRNPVHIKQWGVIITTPKVTNEKATVQVKTMVKNETEKLQIMTVSTTISIKKVNGSNTISMSTGNGVGIDLKAGEEKEIVQNIVIENPILWSPETPDLYQAEIKIMKAGKIKDGDLPVDVVTKQFGIRTIEFSAEKGFVLNGKKVLLNGGCVHHDNGALGAAAYDRAEIRKVELMKKGGFNALRTSHNPPSEAFLDACDRLGMMVIDEAFDGWKESKTPHDYSTLFDKWWKHDVESMVLRDRNHPSIIMWSIGNEIIERTKPEAVETAKMLANAVRAIDPSRPVTSAMTSWNQGWAVFDPLMAVHDVAGYNYQLYHAESDHARVPSRIIVQTESYPKDAFANWNLVQKHNYIIGDFVWTAMDYLGESGIGRYVYPGEPAGEHWEGNLYPWHGAYCGDVDLTGWRKPISHYRSMLYNNTEKLYMAVREPNPDIGQIKLTSWAVWPTWESWTWPGHEGKNVEVEVYSKYPKVRLYLNGKVVGEKETTQQQEFKATFTIPYNAGELKAVGLENNKEVEITTLKTAKSAAKIKLTADRKEIVADGQDLSYISVELTDVDGILNPNAENQLNFKISGPGVIAGVDNANLKDTDLYISNTRKAWKGKVLVIIKSTKDKGEITIEVSSPALTKGKIKIKSVR</sequence>
<comment type="similarity">
    <text evidence="1">Belongs to the glycosyl hydrolase 2 family.</text>
</comment>
<dbReference type="Pfam" id="PF02837">
    <property type="entry name" value="Glyco_hydro_2_N"/>
    <property type="match status" value="1"/>
</dbReference>
<keyword evidence="2" id="KW-0378">Hydrolase</keyword>
<evidence type="ECO:0000256" key="2">
    <source>
        <dbReference type="ARBA" id="ARBA00022801"/>
    </source>
</evidence>
<dbReference type="Proteomes" id="UP000661715">
    <property type="component" value="Unassembled WGS sequence"/>
</dbReference>
<dbReference type="InterPro" id="IPR032311">
    <property type="entry name" value="DUF4982"/>
</dbReference>
<feature type="domain" description="DUF4982" evidence="8">
    <location>
        <begin position="640"/>
        <end position="698"/>
    </location>
</feature>
<evidence type="ECO:0000259" key="5">
    <source>
        <dbReference type="Pfam" id="PF00703"/>
    </source>
</evidence>
<evidence type="ECO:0000256" key="4">
    <source>
        <dbReference type="SAM" id="SignalP"/>
    </source>
</evidence>
<keyword evidence="11" id="KW-1185">Reference proteome</keyword>
<feature type="domain" description="Glycoside hydrolase family 2 catalytic" evidence="6">
    <location>
        <begin position="320"/>
        <end position="475"/>
    </location>
</feature>
<dbReference type="PANTHER" id="PTHR42732:SF1">
    <property type="entry name" value="BETA-MANNOSIDASE"/>
    <property type="match status" value="1"/>
</dbReference>
<keyword evidence="3" id="KW-0326">Glycosidase</keyword>
<evidence type="ECO:0000313" key="10">
    <source>
        <dbReference type="EMBL" id="MBD0725449.1"/>
    </source>
</evidence>
<dbReference type="Gene3D" id="2.60.40.10">
    <property type="entry name" value="Immunoglobulins"/>
    <property type="match status" value="3"/>
</dbReference>
<dbReference type="InterPro" id="IPR017853">
    <property type="entry name" value="GH"/>
</dbReference>
<dbReference type="Pfam" id="PF00703">
    <property type="entry name" value="Glyco_hydro_2"/>
    <property type="match status" value="1"/>
</dbReference>
<dbReference type="SUPFAM" id="SSF49785">
    <property type="entry name" value="Galactose-binding domain-like"/>
    <property type="match status" value="1"/>
</dbReference>
<feature type="domain" description="Glycoside hydrolase family 2 immunoglobulin-like beta-sandwich" evidence="5">
    <location>
        <begin position="190"/>
        <end position="312"/>
    </location>
</feature>
<dbReference type="PRINTS" id="PR00132">
    <property type="entry name" value="GLHYDRLASE2"/>
</dbReference>
<dbReference type="InterPro" id="IPR036156">
    <property type="entry name" value="Beta-gal/glucu_dom_sf"/>
</dbReference>
<dbReference type="SUPFAM" id="SSF51445">
    <property type="entry name" value="(Trans)glycosidases"/>
    <property type="match status" value="1"/>
</dbReference>
<dbReference type="Gene3D" id="3.20.20.80">
    <property type="entry name" value="Glycosidases"/>
    <property type="match status" value="1"/>
</dbReference>
<dbReference type="InterPro" id="IPR006104">
    <property type="entry name" value="Glyco_hydro_2_N"/>
</dbReference>
<name>A0ABR7UU23_9FLAO</name>
<evidence type="ECO:0000259" key="8">
    <source>
        <dbReference type="Pfam" id="PF16355"/>
    </source>
</evidence>
<feature type="domain" description="Glycoside hydrolase family 2" evidence="9">
    <location>
        <begin position="712"/>
        <end position="813"/>
    </location>
</feature>
<dbReference type="Gene3D" id="2.60.120.260">
    <property type="entry name" value="Galactose-binding domain-like"/>
    <property type="match status" value="1"/>
</dbReference>
<dbReference type="RefSeq" id="WP_188220719.1">
    <property type="nucleotide sequence ID" value="NZ_NASZ01000013.1"/>
</dbReference>
<proteinExistence type="inferred from homology"/>
<organism evidence="10 11">
    <name type="scientific">Flavobacterium pokkalii</name>
    <dbReference type="NCBI Taxonomy" id="1940408"/>
    <lineage>
        <taxon>Bacteria</taxon>
        <taxon>Pseudomonadati</taxon>
        <taxon>Bacteroidota</taxon>
        <taxon>Flavobacteriia</taxon>
        <taxon>Flavobacteriales</taxon>
        <taxon>Flavobacteriaceae</taxon>
        <taxon>Flavobacterium</taxon>
    </lineage>
</organism>
<reference evidence="10 11" key="1">
    <citation type="journal article" date="2020" name="Microbiol. Res.">
        <title>Flavobacterium pokkalii sp. nov., a novel plant growth promoting native rhizobacteria isolated from pokkali rice grown in coastal saline affected agricultural regions of southern India, Kerala.</title>
        <authorList>
            <person name="Menon R.R."/>
            <person name="Kumari S."/>
            <person name="Viver T."/>
            <person name="Rameshkumar N."/>
        </authorList>
    </citation>
    <scope>NUCLEOTIDE SEQUENCE [LARGE SCALE GENOMIC DNA]</scope>
    <source>
        <strain evidence="10 11">L1I52</strain>
    </source>
</reference>
<dbReference type="PANTHER" id="PTHR42732">
    <property type="entry name" value="BETA-GALACTOSIDASE"/>
    <property type="match status" value="1"/>
</dbReference>
<evidence type="ECO:0000256" key="1">
    <source>
        <dbReference type="ARBA" id="ARBA00007401"/>
    </source>
</evidence>
<feature type="chain" id="PRO_5046736267" evidence="4">
    <location>
        <begin position="24"/>
        <end position="819"/>
    </location>
</feature>
<accession>A0ABR7UU23</accession>
<feature type="domain" description="Glycosyl hydrolases family 2 sugar binding" evidence="7">
    <location>
        <begin position="38"/>
        <end position="183"/>
    </location>
</feature>
<dbReference type="InterPro" id="IPR006101">
    <property type="entry name" value="Glyco_hydro_2"/>
</dbReference>
<evidence type="ECO:0000259" key="9">
    <source>
        <dbReference type="Pfam" id="PF18565"/>
    </source>
</evidence>
<dbReference type="Pfam" id="PF02836">
    <property type="entry name" value="Glyco_hydro_2_C"/>
    <property type="match status" value="1"/>
</dbReference>
<dbReference type="InterPro" id="IPR013783">
    <property type="entry name" value="Ig-like_fold"/>
</dbReference>
<feature type="signal peptide" evidence="4">
    <location>
        <begin position="1"/>
        <end position="23"/>
    </location>
</feature>
<evidence type="ECO:0000259" key="6">
    <source>
        <dbReference type="Pfam" id="PF02836"/>
    </source>
</evidence>
<dbReference type="Pfam" id="PF16355">
    <property type="entry name" value="DUF4982"/>
    <property type="match status" value="1"/>
</dbReference>
<dbReference type="Pfam" id="PF18565">
    <property type="entry name" value="Glyco_hydro2_C5"/>
    <property type="match status" value="1"/>
</dbReference>
<keyword evidence="4" id="KW-0732">Signal</keyword>
<evidence type="ECO:0000259" key="7">
    <source>
        <dbReference type="Pfam" id="PF02837"/>
    </source>
</evidence>
<dbReference type="EMBL" id="NASZ01000013">
    <property type="protein sequence ID" value="MBD0725449.1"/>
    <property type="molecule type" value="Genomic_DNA"/>
</dbReference>
<dbReference type="InterPro" id="IPR023232">
    <property type="entry name" value="Glyco_hydro_2_AS"/>
</dbReference>
<evidence type="ECO:0000256" key="3">
    <source>
        <dbReference type="ARBA" id="ARBA00023295"/>
    </source>
</evidence>
<dbReference type="InterPro" id="IPR006103">
    <property type="entry name" value="Glyco_hydro_2_cat"/>
</dbReference>